<evidence type="ECO:0000256" key="3">
    <source>
        <dbReference type="ARBA" id="ARBA00022692"/>
    </source>
</evidence>
<keyword evidence="2" id="KW-1003">Cell membrane</keyword>
<comment type="caution">
    <text evidence="9">The sequence shown here is derived from an EMBL/GenBank/DDBJ whole genome shotgun (WGS) entry which is preliminary data.</text>
</comment>
<dbReference type="GeneID" id="78228590"/>
<evidence type="ECO:0000256" key="6">
    <source>
        <dbReference type="ARBA" id="ARBA00034125"/>
    </source>
</evidence>
<feature type="transmembrane region" description="Helical" evidence="7">
    <location>
        <begin position="112"/>
        <end position="133"/>
    </location>
</feature>
<dbReference type="PANTHER" id="PTHR34390">
    <property type="entry name" value="UPF0442 PROTEIN YJJB-RELATED"/>
    <property type="match status" value="1"/>
</dbReference>
<dbReference type="GO" id="GO:0015744">
    <property type="term" value="P:succinate transport"/>
    <property type="evidence" value="ECO:0007669"/>
    <property type="project" value="TreeGrafter"/>
</dbReference>
<name>E7GF17_9FIRM</name>
<comment type="similarity">
    <text evidence="6">Belongs to the ThrE exporter (TC 2.A.79) family.</text>
</comment>
<dbReference type="GO" id="GO:0005886">
    <property type="term" value="C:plasma membrane"/>
    <property type="evidence" value="ECO:0007669"/>
    <property type="project" value="UniProtKB-SubCell"/>
</dbReference>
<dbReference type="GO" id="GO:0022857">
    <property type="term" value="F:transmembrane transporter activity"/>
    <property type="evidence" value="ECO:0007669"/>
    <property type="project" value="InterPro"/>
</dbReference>
<dbReference type="HOGENOM" id="CLU_070277_0_0_9"/>
<evidence type="ECO:0000256" key="2">
    <source>
        <dbReference type="ARBA" id="ARBA00022475"/>
    </source>
</evidence>
<dbReference type="RefSeq" id="WP_008790442.1">
    <property type="nucleotide sequence ID" value="NZ_AKCB01000001.1"/>
</dbReference>
<dbReference type="InterPro" id="IPR010619">
    <property type="entry name" value="ThrE-like_N"/>
</dbReference>
<dbReference type="PANTHER" id="PTHR34390:SF2">
    <property type="entry name" value="SUCCINATE TRANSPORTER SUBUNIT YJJP-RELATED"/>
    <property type="match status" value="1"/>
</dbReference>
<keyword evidence="3 7" id="KW-0812">Transmembrane</keyword>
<evidence type="ECO:0000256" key="5">
    <source>
        <dbReference type="ARBA" id="ARBA00023136"/>
    </source>
</evidence>
<dbReference type="Proteomes" id="UP000003157">
    <property type="component" value="Unassembled WGS sequence"/>
</dbReference>
<evidence type="ECO:0000313" key="9">
    <source>
        <dbReference type="EMBL" id="EFW03296.1"/>
    </source>
</evidence>
<comment type="subcellular location">
    <subcellularLocation>
        <location evidence="1">Cell membrane</location>
        <topology evidence="1">Multi-pass membrane protein</topology>
    </subcellularLocation>
</comment>
<sequence length="250" mass="27698">MDEKEVLQSVNEIGYLLLRHGAEIYRVEESLQRMCEGLGFKNVEVFAIPSYFTLSLTLHDGTPYHVSKRARSNRIHLDHLYELNCLVRQISNGDIELHNIQEKIENIKSQELNYQLILLGYIVSAAMFCVFFGGGAIDMVVSGVIGFVLYYFIYLLEKLRINGIVRTILSSMVLSTIAILGNKIGIVENQQSVITGTLMLLVPGIAITNSLRDIIGGDFISGLSRMIEAILIAASIAIGVGVMMMLLRGA</sequence>
<dbReference type="STRING" id="100884.GCA_000269565_00693"/>
<evidence type="ECO:0000256" key="4">
    <source>
        <dbReference type="ARBA" id="ARBA00022989"/>
    </source>
</evidence>
<dbReference type="OrthoDB" id="9813917at2"/>
<organism evidence="9 10">
    <name type="scientific">Coprobacillus cateniformis</name>
    <dbReference type="NCBI Taxonomy" id="100884"/>
    <lineage>
        <taxon>Bacteria</taxon>
        <taxon>Bacillati</taxon>
        <taxon>Bacillota</taxon>
        <taxon>Erysipelotrichia</taxon>
        <taxon>Erysipelotrichales</taxon>
        <taxon>Coprobacillaceae</taxon>
        <taxon>Coprobacillus</taxon>
    </lineage>
</organism>
<feature type="transmembrane region" description="Helical" evidence="7">
    <location>
        <begin position="193"/>
        <end position="215"/>
    </location>
</feature>
<evidence type="ECO:0000259" key="8">
    <source>
        <dbReference type="Pfam" id="PF06738"/>
    </source>
</evidence>
<evidence type="ECO:0000256" key="7">
    <source>
        <dbReference type="SAM" id="Phobius"/>
    </source>
</evidence>
<evidence type="ECO:0000256" key="1">
    <source>
        <dbReference type="ARBA" id="ARBA00004651"/>
    </source>
</evidence>
<keyword evidence="4 7" id="KW-1133">Transmembrane helix</keyword>
<dbReference type="AlphaFoldDB" id="E7GF17"/>
<keyword evidence="5 7" id="KW-0472">Membrane</keyword>
<proteinExistence type="inferred from homology"/>
<dbReference type="eggNOG" id="COG2966">
    <property type="taxonomic scope" value="Bacteria"/>
</dbReference>
<keyword evidence="10" id="KW-1185">Reference proteome</keyword>
<protein>
    <recommendedName>
        <fullName evidence="8">Threonine/serine exporter-like N-terminal domain-containing protein</fullName>
    </recommendedName>
</protein>
<dbReference type="InterPro" id="IPR050539">
    <property type="entry name" value="ThrE_Dicarb/AminoAcid_Exp"/>
</dbReference>
<feature type="transmembrane region" description="Helical" evidence="7">
    <location>
        <begin position="139"/>
        <end position="156"/>
    </location>
</feature>
<dbReference type="Pfam" id="PF06738">
    <property type="entry name" value="ThrE"/>
    <property type="match status" value="1"/>
</dbReference>
<feature type="domain" description="Threonine/serine exporter-like N-terminal" evidence="8">
    <location>
        <begin position="11"/>
        <end position="246"/>
    </location>
</feature>
<evidence type="ECO:0000313" key="10">
    <source>
        <dbReference type="Proteomes" id="UP000003157"/>
    </source>
</evidence>
<reference evidence="9 10" key="1">
    <citation type="submission" date="2010-12" db="EMBL/GenBank/DDBJ databases">
        <title>The Genome Sequence of Coprobacillus sp. strain 29_1.</title>
        <authorList>
            <consortium name="The Broad Institute Genome Sequencing Platform"/>
            <person name="Earl A."/>
            <person name="Ward D."/>
            <person name="Feldgarden M."/>
            <person name="Gevers D."/>
            <person name="Daigneault M."/>
            <person name="Sibley C.D."/>
            <person name="White A."/>
            <person name="Strauss J."/>
            <person name="Allen-Vercoe E."/>
            <person name="Young S.K."/>
            <person name="Zeng Q."/>
            <person name="Gargeya S."/>
            <person name="Fitzgerald M."/>
            <person name="Haas B."/>
            <person name="Abouelleil A."/>
            <person name="Alvarado L."/>
            <person name="Arachchi H.M."/>
            <person name="Berlin A."/>
            <person name="Brown A."/>
            <person name="Chapman S.B."/>
            <person name="Chen Z."/>
            <person name="Dunbar C."/>
            <person name="Freedman E."/>
            <person name="Gearin G."/>
            <person name="Gellesch M."/>
            <person name="Goldberg J."/>
            <person name="Griggs A."/>
            <person name="Gujja S."/>
            <person name="Heilman E."/>
            <person name="Heiman D."/>
            <person name="Howarth C."/>
            <person name="Larson L."/>
            <person name="Lui A."/>
            <person name="MacDonald P.J.P."/>
            <person name="Mehta T."/>
            <person name="Montmayeur A."/>
            <person name="Murphy C."/>
            <person name="Neiman D."/>
            <person name="Pearson M."/>
            <person name="Priest M."/>
            <person name="Roberts A."/>
            <person name="Saif S."/>
            <person name="Shea T."/>
            <person name="Shenoy N."/>
            <person name="Sisk P."/>
            <person name="Stolte C."/>
            <person name="Sykes S."/>
            <person name="White J."/>
            <person name="Yandava C."/>
            <person name="Nusbaum C."/>
            <person name="Birren B."/>
        </authorList>
    </citation>
    <scope>NUCLEOTIDE SEQUENCE [LARGE SCALE GENOMIC DNA]</scope>
    <source>
        <strain evidence="9 10">29_1</strain>
    </source>
</reference>
<feature type="transmembrane region" description="Helical" evidence="7">
    <location>
        <begin position="227"/>
        <end position="247"/>
    </location>
</feature>
<dbReference type="EMBL" id="ADKX01000048">
    <property type="protein sequence ID" value="EFW03296.1"/>
    <property type="molecule type" value="Genomic_DNA"/>
</dbReference>
<accession>E7GF17</accession>
<gene>
    <name evidence="9" type="ORF">HMPREF9488_03360</name>
</gene>